<sequence>MSGFMALTIVMFTLTLITTNMGARVTPVTPRQKLALTAMCSTRRPCSFSNVGSKQGCPPGCRCSVSSISKRRNTVKSVCTPINVY</sequence>
<dbReference type="EMBL" id="GACK01004130">
    <property type="protein sequence ID" value="JAA60904.1"/>
    <property type="molecule type" value="mRNA"/>
</dbReference>
<feature type="chain" id="PRO_5003981653" evidence="1">
    <location>
        <begin position="23"/>
        <end position="85"/>
    </location>
</feature>
<reference evidence="2" key="2">
    <citation type="journal article" date="2015" name="J. Proteomics">
        <title>Sexual differences in the sialomes of the zebra tick, Rhipicephalus pulchellus.</title>
        <authorList>
            <person name="Tan A.W."/>
            <person name="Francischetti I.M."/>
            <person name="Slovak M."/>
            <person name="Kini R.M."/>
            <person name="Ribeiro J.M."/>
        </authorList>
    </citation>
    <scope>NUCLEOTIDE SEQUENCE</scope>
    <source>
        <tissue evidence="2">Salivary gland</tissue>
    </source>
</reference>
<accession>L7MCH8</accession>
<evidence type="ECO:0000256" key="1">
    <source>
        <dbReference type="SAM" id="SignalP"/>
    </source>
</evidence>
<proteinExistence type="evidence at transcript level"/>
<evidence type="ECO:0000313" key="2">
    <source>
        <dbReference type="EMBL" id="JAA60904.1"/>
    </source>
</evidence>
<organism evidence="2">
    <name type="scientific">Rhipicephalus pulchellus</name>
    <name type="common">Yellow backed tick</name>
    <name type="synonym">Dermacentor pulchellus</name>
    <dbReference type="NCBI Taxonomy" id="72859"/>
    <lineage>
        <taxon>Eukaryota</taxon>
        <taxon>Metazoa</taxon>
        <taxon>Ecdysozoa</taxon>
        <taxon>Arthropoda</taxon>
        <taxon>Chelicerata</taxon>
        <taxon>Arachnida</taxon>
        <taxon>Acari</taxon>
        <taxon>Parasitiformes</taxon>
        <taxon>Ixodida</taxon>
        <taxon>Ixodoidea</taxon>
        <taxon>Ixodidae</taxon>
        <taxon>Rhipicephalinae</taxon>
        <taxon>Rhipicephalus</taxon>
        <taxon>Rhipicephalus</taxon>
    </lineage>
</organism>
<protein>
    <submittedName>
        <fullName evidence="2">Putative 8 kDa amblyomma family</fullName>
    </submittedName>
</protein>
<name>L7MCH8_RHIPC</name>
<keyword evidence="1" id="KW-0732">Signal</keyword>
<dbReference type="AlphaFoldDB" id="L7MCH8"/>
<reference evidence="2" key="1">
    <citation type="submission" date="2012-11" db="EMBL/GenBank/DDBJ databases">
        <authorList>
            <person name="Lucero-Rivera Y.E."/>
            <person name="Tovar-Ramirez D."/>
        </authorList>
    </citation>
    <scope>NUCLEOTIDE SEQUENCE</scope>
    <source>
        <tissue evidence="2">Salivary gland</tissue>
    </source>
</reference>
<feature type="signal peptide" evidence="1">
    <location>
        <begin position="1"/>
        <end position="22"/>
    </location>
</feature>